<sequence length="75" mass="8299">MLKSGAAILGNHSLREGESCNVVSPNGDSDELDWIKIEVRLLELTGTKNLRFGALSRINQAYFLGQRIAVIQNRT</sequence>
<reference evidence="1" key="1">
    <citation type="submission" date="2020-08" db="EMBL/GenBank/DDBJ databases">
        <title>Multicomponent nature underlies the extraordinary mechanical properties of spider dragline silk.</title>
        <authorList>
            <person name="Kono N."/>
            <person name="Nakamura H."/>
            <person name="Mori M."/>
            <person name="Yoshida Y."/>
            <person name="Ohtoshi R."/>
            <person name="Malay A.D."/>
            <person name="Moran D.A.P."/>
            <person name="Tomita M."/>
            <person name="Numata K."/>
            <person name="Arakawa K."/>
        </authorList>
    </citation>
    <scope>NUCLEOTIDE SEQUENCE</scope>
</reference>
<protein>
    <submittedName>
        <fullName evidence="1">Uncharacterized protein</fullName>
    </submittedName>
</protein>
<organism evidence="1 2">
    <name type="scientific">Trichonephila inaurata madagascariensis</name>
    <dbReference type="NCBI Taxonomy" id="2747483"/>
    <lineage>
        <taxon>Eukaryota</taxon>
        <taxon>Metazoa</taxon>
        <taxon>Ecdysozoa</taxon>
        <taxon>Arthropoda</taxon>
        <taxon>Chelicerata</taxon>
        <taxon>Arachnida</taxon>
        <taxon>Araneae</taxon>
        <taxon>Araneomorphae</taxon>
        <taxon>Entelegynae</taxon>
        <taxon>Araneoidea</taxon>
        <taxon>Nephilidae</taxon>
        <taxon>Trichonephila</taxon>
        <taxon>Trichonephila inaurata</taxon>
    </lineage>
</organism>
<name>A0A8X7CNQ5_9ARAC</name>
<keyword evidence="2" id="KW-1185">Reference proteome</keyword>
<accession>A0A8X7CNQ5</accession>
<proteinExistence type="predicted"/>
<comment type="caution">
    <text evidence="1">The sequence shown here is derived from an EMBL/GenBank/DDBJ whole genome shotgun (WGS) entry which is preliminary data.</text>
</comment>
<dbReference type="EMBL" id="BMAV01019424">
    <property type="protein sequence ID" value="GFY72410.1"/>
    <property type="molecule type" value="Genomic_DNA"/>
</dbReference>
<evidence type="ECO:0000313" key="2">
    <source>
        <dbReference type="Proteomes" id="UP000886998"/>
    </source>
</evidence>
<dbReference type="Proteomes" id="UP000886998">
    <property type="component" value="Unassembled WGS sequence"/>
</dbReference>
<evidence type="ECO:0000313" key="1">
    <source>
        <dbReference type="EMBL" id="GFY72410.1"/>
    </source>
</evidence>
<dbReference type="AlphaFoldDB" id="A0A8X7CNQ5"/>
<gene>
    <name evidence="1" type="ORF">TNIN_439191</name>
</gene>